<organism evidence="2 3">
    <name type="scientific">Mycena albidolilacea</name>
    <dbReference type="NCBI Taxonomy" id="1033008"/>
    <lineage>
        <taxon>Eukaryota</taxon>
        <taxon>Fungi</taxon>
        <taxon>Dikarya</taxon>
        <taxon>Basidiomycota</taxon>
        <taxon>Agaricomycotina</taxon>
        <taxon>Agaricomycetes</taxon>
        <taxon>Agaricomycetidae</taxon>
        <taxon>Agaricales</taxon>
        <taxon>Marasmiineae</taxon>
        <taxon>Mycenaceae</taxon>
        <taxon>Mycena</taxon>
    </lineage>
</organism>
<accession>A0AAD6ZP19</accession>
<dbReference type="Proteomes" id="UP001218218">
    <property type="component" value="Unassembled WGS sequence"/>
</dbReference>
<gene>
    <name evidence="2" type="ORF">DFH08DRAFT_311041</name>
</gene>
<sequence>MESVFSIGPEESMTDQMLEGIEIESHRERRREAQRSCRARQTSTERDSRRKTNAGAMRAARNATLGPLHNTENWWVHMARLNSSEAKPVLGLHWNKTCKHCGIKILKGEQCHDRCFVCGPKGSHYLPPLPPYPEEWDTFIHDRKTATLSRKFNQLFSLTALGVHDGDFMHFSPGVSAVTLNGGRTYHRILPAHEGQHAIRWFIHDPHAMFARGDDLQIPQAWINSALAGLERVNPFILELENMNAYDGDEDIALHLQYSDANPSAEIAAIISLAPAALPTRRKLVIRKKGADTPVFLDLFSPFVEPLHYLLLLPHGTLGWSPNRLNAAGNKFSQARWHRSRFFLNAEQMSMFSRLTGELAVRGRLRRAALRLANSRHQRKRRLPAEFKGFGQRNFIKREIFGRCLERN</sequence>
<evidence type="ECO:0000256" key="1">
    <source>
        <dbReference type="SAM" id="MobiDB-lite"/>
    </source>
</evidence>
<comment type="caution">
    <text evidence="2">The sequence shown here is derived from an EMBL/GenBank/DDBJ whole genome shotgun (WGS) entry which is preliminary data.</text>
</comment>
<evidence type="ECO:0000313" key="3">
    <source>
        <dbReference type="Proteomes" id="UP001218218"/>
    </source>
</evidence>
<protein>
    <submittedName>
        <fullName evidence="2">Uncharacterized protein</fullName>
    </submittedName>
</protein>
<proteinExistence type="predicted"/>
<reference evidence="2" key="1">
    <citation type="submission" date="2023-03" db="EMBL/GenBank/DDBJ databases">
        <title>Massive genome expansion in bonnet fungi (Mycena s.s.) driven by repeated elements and novel gene families across ecological guilds.</title>
        <authorList>
            <consortium name="Lawrence Berkeley National Laboratory"/>
            <person name="Harder C.B."/>
            <person name="Miyauchi S."/>
            <person name="Viragh M."/>
            <person name="Kuo A."/>
            <person name="Thoen E."/>
            <person name="Andreopoulos B."/>
            <person name="Lu D."/>
            <person name="Skrede I."/>
            <person name="Drula E."/>
            <person name="Henrissat B."/>
            <person name="Morin E."/>
            <person name="Kohler A."/>
            <person name="Barry K."/>
            <person name="LaButti K."/>
            <person name="Morin E."/>
            <person name="Salamov A."/>
            <person name="Lipzen A."/>
            <person name="Mereny Z."/>
            <person name="Hegedus B."/>
            <person name="Baldrian P."/>
            <person name="Stursova M."/>
            <person name="Weitz H."/>
            <person name="Taylor A."/>
            <person name="Grigoriev I.V."/>
            <person name="Nagy L.G."/>
            <person name="Martin F."/>
            <person name="Kauserud H."/>
        </authorList>
    </citation>
    <scope>NUCLEOTIDE SEQUENCE</scope>
    <source>
        <strain evidence="2">CBHHK002</strain>
    </source>
</reference>
<dbReference type="EMBL" id="JARIHO010000036">
    <property type="protein sequence ID" value="KAJ7330998.1"/>
    <property type="molecule type" value="Genomic_DNA"/>
</dbReference>
<feature type="compositionally biased region" description="Basic and acidic residues" evidence="1">
    <location>
        <begin position="23"/>
        <end position="35"/>
    </location>
</feature>
<feature type="region of interest" description="Disordered" evidence="1">
    <location>
        <begin position="22"/>
        <end position="59"/>
    </location>
</feature>
<name>A0AAD6ZP19_9AGAR</name>
<evidence type="ECO:0000313" key="2">
    <source>
        <dbReference type="EMBL" id="KAJ7330998.1"/>
    </source>
</evidence>
<keyword evidence="3" id="KW-1185">Reference proteome</keyword>
<dbReference type="AlphaFoldDB" id="A0AAD6ZP19"/>